<dbReference type="PIRSF" id="PIRSF000530">
    <property type="entry name" value="Galactokinase"/>
    <property type="match status" value="1"/>
</dbReference>
<dbReference type="InterPro" id="IPR006206">
    <property type="entry name" value="Mevalonate/galactokinase"/>
</dbReference>
<evidence type="ECO:0000256" key="6">
    <source>
        <dbReference type="ARBA" id="ARBA00022741"/>
    </source>
</evidence>
<dbReference type="InterPro" id="IPR006204">
    <property type="entry name" value="GHMP_kinase_N_dom"/>
</dbReference>
<comment type="pathway">
    <text evidence="1">Carbohydrate metabolism; galactose metabolism.</text>
</comment>
<keyword evidence="7" id="KW-0418">Kinase</keyword>
<evidence type="ECO:0000256" key="12">
    <source>
        <dbReference type="ARBA" id="ARBA00049538"/>
    </source>
</evidence>
<dbReference type="PANTHER" id="PTHR10457">
    <property type="entry name" value="MEVALONATE KINASE/GALACTOKINASE"/>
    <property type="match status" value="1"/>
</dbReference>
<comment type="caution">
    <text evidence="17">The sequence shown here is derived from an EMBL/GenBank/DDBJ whole genome shotgun (WGS) entry which is preliminary data.</text>
</comment>
<evidence type="ECO:0000259" key="15">
    <source>
        <dbReference type="Pfam" id="PF08544"/>
    </source>
</evidence>
<evidence type="ECO:0000256" key="9">
    <source>
        <dbReference type="ARBA" id="ARBA00023144"/>
    </source>
</evidence>
<dbReference type="Pfam" id="PF08544">
    <property type="entry name" value="GHMP_kinases_C"/>
    <property type="match status" value="1"/>
</dbReference>
<name>A0AA91Q2P4_CLALS</name>
<dbReference type="PRINTS" id="PR00959">
    <property type="entry name" value="MEVGALKINASE"/>
</dbReference>
<dbReference type="EMBL" id="LYUB02000002">
    <property type="protein sequence ID" value="OVF10224.1"/>
    <property type="molecule type" value="Genomic_DNA"/>
</dbReference>
<evidence type="ECO:0000256" key="8">
    <source>
        <dbReference type="ARBA" id="ARBA00022840"/>
    </source>
</evidence>
<proteinExistence type="inferred from homology"/>
<gene>
    <name evidence="17" type="ORF">A9F13_02g00088</name>
</gene>
<evidence type="ECO:0000256" key="7">
    <source>
        <dbReference type="ARBA" id="ARBA00022777"/>
    </source>
</evidence>
<dbReference type="InterPro" id="IPR019741">
    <property type="entry name" value="Galactokinase_CS"/>
</dbReference>
<evidence type="ECO:0000256" key="2">
    <source>
        <dbReference type="ARBA" id="ARBA00006566"/>
    </source>
</evidence>
<dbReference type="InterPro" id="IPR020568">
    <property type="entry name" value="Ribosomal_Su5_D2-typ_SF"/>
</dbReference>
<sequence length="512" mass="55923">MSLVPTVDNVAFYSNEKVQLARYKAVEAKFANLYGEKPSLIARAPGRVNLIGEHIDYCHFSVLPMAIEVDVIAPFVASGDSSVTINNTDPKFSSEAFSFPADGSVVEIDKNNLSWGSYFKCSAIVAHKFILEKYAHLLDGGKKPLKGLKALFDGTVPTGGGLSSSAAFCICATLAILHVNGVEQITKEDLTRITVVCEHYVGLNNGGMDQCASVNGEPNKVLLISFKPALKSTPFELPETKPETIFLITNSLITANKTETAPKNYNLRVVEVAVAAELIARKFGLKVSPDSNLDTATLRGSFDAYFTQKLGESAWDGQDIEMGIDRLTRMLDLVESIYSEKKEFTTEEAAEAVGLSLEEFQAKYLSRFPVSYEKLSLYKRSRHVYSDSLRVLQTISLARHFDGNSEKYLEEFGKLMDESQVSTREYNNASAPGCDALCELGRANGTYGSRVTGAGFGGSVVHLTTVDRLPKVIEAIKEKYYKKQFPGISEEELSSAIVVSKPAQGACIVKSL</sequence>
<protein>
    <recommendedName>
        <fullName evidence="4">Galactokinase</fullName>
        <ecNumber evidence="3">2.7.1.6</ecNumber>
    </recommendedName>
    <alternativeName>
        <fullName evidence="11">Galactose kinase</fullName>
    </alternativeName>
</protein>
<dbReference type="InterPro" id="IPR014721">
    <property type="entry name" value="Ribsml_uS5_D2-typ_fold_subgr"/>
</dbReference>
<evidence type="ECO:0000256" key="11">
    <source>
        <dbReference type="ARBA" id="ARBA00029590"/>
    </source>
</evidence>
<dbReference type="Gene3D" id="3.30.230.10">
    <property type="match status" value="1"/>
</dbReference>
<evidence type="ECO:0000256" key="1">
    <source>
        <dbReference type="ARBA" id="ARBA00004947"/>
    </source>
</evidence>
<keyword evidence="8" id="KW-0067">ATP-binding</keyword>
<dbReference type="NCBIfam" id="TIGR00131">
    <property type="entry name" value="gal_kin"/>
    <property type="match status" value="1"/>
</dbReference>
<dbReference type="GO" id="GO:0005524">
    <property type="term" value="F:ATP binding"/>
    <property type="evidence" value="ECO:0007669"/>
    <property type="project" value="UniProtKB-KW"/>
</dbReference>
<reference evidence="17 18" key="1">
    <citation type="submission" date="2017-04" db="EMBL/GenBank/DDBJ databases">
        <title>Draft genome of the yeast Clavispora lusitaniae type strain CBS 6936.</title>
        <authorList>
            <person name="Durrens P."/>
            <person name="Klopp C."/>
            <person name="Biteau N."/>
            <person name="Fitton-Ouhabi V."/>
            <person name="Dementhon K."/>
            <person name="Accoceberry I."/>
            <person name="Sherman D.J."/>
            <person name="Noel T."/>
        </authorList>
    </citation>
    <scope>NUCLEOTIDE SEQUENCE [LARGE SCALE GENOMIC DNA]</scope>
    <source>
        <strain evidence="17 18">CBS 6936</strain>
    </source>
</reference>
<keyword evidence="5" id="KW-0808">Transferase</keyword>
<evidence type="ECO:0000256" key="5">
    <source>
        <dbReference type="ARBA" id="ARBA00022679"/>
    </source>
</evidence>
<comment type="similarity">
    <text evidence="2">Belongs to the GHMP kinase family. GalK subfamily.</text>
</comment>
<dbReference type="SUPFAM" id="SSF55060">
    <property type="entry name" value="GHMP Kinase, C-terminal domain"/>
    <property type="match status" value="1"/>
</dbReference>
<dbReference type="GO" id="GO:0004335">
    <property type="term" value="F:galactokinase activity"/>
    <property type="evidence" value="ECO:0007669"/>
    <property type="project" value="UniProtKB-EC"/>
</dbReference>
<evidence type="ECO:0000256" key="13">
    <source>
        <dbReference type="ARBA" id="ARBA00055546"/>
    </source>
</evidence>
<dbReference type="PROSITE" id="PS00627">
    <property type="entry name" value="GHMP_KINASES_ATP"/>
    <property type="match status" value="1"/>
</dbReference>
<evidence type="ECO:0000313" key="18">
    <source>
        <dbReference type="Proteomes" id="UP000195602"/>
    </source>
</evidence>
<dbReference type="PANTHER" id="PTHR10457:SF7">
    <property type="entry name" value="GALACTOKINASE-RELATED"/>
    <property type="match status" value="1"/>
</dbReference>
<dbReference type="FunFam" id="1.20.1440.340:FF:000003">
    <property type="entry name" value="GAL1p Galactokinase"/>
    <property type="match status" value="1"/>
</dbReference>
<keyword evidence="10" id="KW-0119">Carbohydrate metabolism</keyword>
<feature type="domain" description="Galactokinase N-terminal" evidence="16">
    <location>
        <begin position="28"/>
        <end position="73"/>
    </location>
</feature>
<evidence type="ECO:0000256" key="4">
    <source>
        <dbReference type="ARBA" id="ARBA00019487"/>
    </source>
</evidence>
<dbReference type="InterPro" id="IPR019539">
    <property type="entry name" value="GalKase_N"/>
</dbReference>
<dbReference type="InterPro" id="IPR036554">
    <property type="entry name" value="GHMP_kinase_C_sf"/>
</dbReference>
<keyword evidence="9" id="KW-0299">Galactose metabolism</keyword>
<dbReference type="InterPro" id="IPR013750">
    <property type="entry name" value="GHMP_kinase_C_dom"/>
</dbReference>
<organism evidence="17 18">
    <name type="scientific">Clavispora lusitaniae</name>
    <name type="common">Candida lusitaniae</name>
    <dbReference type="NCBI Taxonomy" id="36911"/>
    <lineage>
        <taxon>Eukaryota</taxon>
        <taxon>Fungi</taxon>
        <taxon>Dikarya</taxon>
        <taxon>Ascomycota</taxon>
        <taxon>Saccharomycotina</taxon>
        <taxon>Pichiomycetes</taxon>
        <taxon>Metschnikowiaceae</taxon>
        <taxon>Clavispora</taxon>
    </lineage>
</organism>
<evidence type="ECO:0000256" key="10">
    <source>
        <dbReference type="ARBA" id="ARBA00023277"/>
    </source>
</evidence>
<dbReference type="GO" id="GO:0006012">
    <property type="term" value="P:galactose metabolic process"/>
    <property type="evidence" value="ECO:0007669"/>
    <property type="project" value="UniProtKB-KW"/>
</dbReference>
<dbReference type="Pfam" id="PF00288">
    <property type="entry name" value="GHMP_kinases_N"/>
    <property type="match status" value="1"/>
</dbReference>
<keyword evidence="6" id="KW-0547">Nucleotide-binding</keyword>
<evidence type="ECO:0000259" key="14">
    <source>
        <dbReference type="Pfam" id="PF00288"/>
    </source>
</evidence>
<accession>A0AA91Q2P4</accession>
<comment type="catalytic activity">
    <reaction evidence="12">
        <text>alpha-D-galactose + ATP = alpha-D-galactose 1-phosphate + ADP + H(+)</text>
        <dbReference type="Rhea" id="RHEA:13553"/>
        <dbReference type="ChEBI" id="CHEBI:15378"/>
        <dbReference type="ChEBI" id="CHEBI:28061"/>
        <dbReference type="ChEBI" id="CHEBI:30616"/>
        <dbReference type="ChEBI" id="CHEBI:58336"/>
        <dbReference type="ChEBI" id="CHEBI:456216"/>
        <dbReference type="EC" id="2.7.1.6"/>
    </reaction>
    <physiologicalReaction direction="left-to-right" evidence="12">
        <dbReference type="Rhea" id="RHEA:13554"/>
    </physiologicalReaction>
</comment>
<evidence type="ECO:0000256" key="3">
    <source>
        <dbReference type="ARBA" id="ARBA00012315"/>
    </source>
</evidence>
<dbReference type="PROSITE" id="PS00106">
    <property type="entry name" value="GALACTOKINASE"/>
    <property type="match status" value="1"/>
</dbReference>
<dbReference type="GO" id="GO:0005829">
    <property type="term" value="C:cytosol"/>
    <property type="evidence" value="ECO:0007669"/>
    <property type="project" value="TreeGrafter"/>
</dbReference>
<dbReference type="Pfam" id="PF10509">
    <property type="entry name" value="GalKase_gal_bdg"/>
    <property type="match status" value="1"/>
</dbReference>
<feature type="domain" description="GHMP kinase N-terminal" evidence="14">
    <location>
        <begin position="135"/>
        <end position="216"/>
    </location>
</feature>
<dbReference type="KEGG" id="clus:A9F13_02g00088"/>
<dbReference type="InterPro" id="IPR006203">
    <property type="entry name" value="GHMP_knse_ATP-bd_CS"/>
</dbReference>
<dbReference type="SUPFAM" id="SSF54211">
    <property type="entry name" value="Ribosomal protein S5 domain 2-like"/>
    <property type="match status" value="1"/>
</dbReference>
<dbReference type="GO" id="GO:0000411">
    <property type="term" value="P:positive regulation of transcription by galactose"/>
    <property type="evidence" value="ECO:0007669"/>
    <property type="project" value="UniProtKB-ARBA"/>
</dbReference>
<evidence type="ECO:0000313" key="17">
    <source>
        <dbReference type="EMBL" id="OVF10224.1"/>
    </source>
</evidence>
<dbReference type="FunFam" id="3.30.230.10:FF:000056">
    <property type="entry name" value="GAL1p Galactokinase"/>
    <property type="match status" value="1"/>
</dbReference>
<dbReference type="EC" id="2.7.1.6" evidence="3"/>
<comment type="function">
    <text evidence="13">Galactokinase is a key enzyme in the galactose metabolism where it catalyzes the conversion of alpha-D-galactose to galactose 1-phosphate. Can also induce the transcription of the gal genes in response to the organism being challenged with galactose as the sole source of carbon.</text>
</comment>
<dbReference type="InterPro" id="IPR000705">
    <property type="entry name" value="Galactokinase"/>
</dbReference>
<dbReference type="AlphaFoldDB" id="A0AA91Q2P4"/>
<feature type="domain" description="GHMP kinase C-terminal" evidence="15">
    <location>
        <begin position="409"/>
        <end position="482"/>
    </location>
</feature>
<dbReference type="Proteomes" id="UP000195602">
    <property type="component" value="Unassembled WGS sequence"/>
</dbReference>
<dbReference type="PRINTS" id="PR00473">
    <property type="entry name" value="GALCTOKINASE"/>
</dbReference>
<dbReference type="Gene3D" id="1.20.1440.340">
    <property type="match status" value="1"/>
</dbReference>
<evidence type="ECO:0000259" key="16">
    <source>
        <dbReference type="Pfam" id="PF10509"/>
    </source>
</evidence>